<feature type="compositionally biased region" description="Low complexity" evidence="1">
    <location>
        <begin position="1564"/>
        <end position="1580"/>
    </location>
</feature>
<feature type="region of interest" description="Disordered" evidence="1">
    <location>
        <begin position="909"/>
        <end position="938"/>
    </location>
</feature>
<evidence type="ECO:0000256" key="1">
    <source>
        <dbReference type="SAM" id="MobiDB-lite"/>
    </source>
</evidence>
<feature type="compositionally biased region" description="Polar residues" evidence="1">
    <location>
        <begin position="1928"/>
        <end position="1937"/>
    </location>
</feature>
<feature type="compositionally biased region" description="Basic and acidic residues" evidence="1">
    <location>
        <begin position="1450"/>
        <end position="1488"/>
    </location>
</feature>
<feature type="compositionally biased region" description="Basic and acidic residues" evidence="1">
    <location>
        <begin position="1118"/>
        <end position="1128"/>
    </location>
</feature>
<feature type="region of interest" description="Disordered" evidence="1">
    <location>
        <begin position="49"/>
        <end position="69"/>
    </location>
</feature>
<feature type="compositionally biased region" description="Basic and acidic residues" evidence="1">
    <location>
        <begin position="1186"/>
        <end position="1204"/>
    </location>
</feature>
<feature type="region of interest" description="Disordered" evidence="1">
    <location>
        <begin position="1928"/>
        <end position="1971"/>
    </location>
</feature>
<dbReference type="EMBL" id="JAZGQO010000004">
    <property type="protein sequence ID" value="KAK6187213.1"/>
    <property type="molecule type" value="Genomic_DNA"/>
</dbReference>
<feature type="compositionally biased region" description="Basic and acidic residues" evidence="1">
    <location>
        <begin position="1830"/>
        <end position="1847"/>
    </location>
</feature>
<feature type="region of interest" description="Disordered" evidence="1">
    <location>
        <begin position="2013"/>
        <end position="2093"/>
    </location>
</feature>
<protein>
    <submittedName>
        <fullName evidence="2">Uncharacterized protein</fullName>
    </submittedName>
</protein>
<feature type="region of interest" description="Disordered" evidence="1">
    <location>
        <begin position="757"/>
        <end position="779"/>
    </location>
</feature>
<gene>
    <name evidence="2" type="ORF">SNE40_005290</name>
</gene>
<feature type="compositionally biased region" description="Basic residues" evidence="1">
    <location>
        <begin position="1631"/>
        <end position="1641"/>
    </location>
</feature>
<feature type="compositionally biased region" description="Basic and acidic residues" evidence="1">
    <location>
        <begin position="1275"/>
        <end position="1291"/>
    </location>
</feature>
<feature type="region of interest" description="Disordered" evidence="1">
    <location>
        <begin position="323"/>
        <end position="345"/>
    </location>
</feature>
<feature type="compositionally biased region" description="Basic and acidic residues" evidence="1">
    <location>
        <begin position="1"/>
        <end position="17"/>
    </location>
</feature>
<feature type="compositionally biased region" description="Polar residues" evidence="1">
    <location>
        <begin position="400"/>
        <end position="435"/>
    </location>
</feature>
<feature type="compositionally biased region" description="Basic and acidic residues" evidence="1">
    <location>
        <begin position="1596"/>
        <end position="1608"/>
    </location>
</feature>
<feature type="compositionally biased region" description="Acidic residues" evidence="1">
    <location>
        <begin position="1325"/>
        <end position="1334"/>
    </location>
</feature>
<evidence type="ECO:0000313" key="2">
    <source>
        <dbReference type="EMBL" id="KAK6187213.1"/>
    </source>
</evidence>
<feature type="compositionally biased region" description="Basic residues" evidence="1">
    <location>
        <begin position="1141"/>
        <end position="1153"/>
    </location>
</feature>
<feature type="compositionally biased region" description="Polar residues" evidence="1">
    <location>
        <begin position="323"/>
        <end position="333"/>
    </location>
</feature>
<name>A0AAN8PXA2_PATCE</name>
<feature type="compositionally biased region" description="Basic residues" evidence="1">
    <location>
        <begin position="1341"/>
        <end position="1354"/>
    </location>
</feature>
<feature type="region of interest" description="Disordered" evidence="1">
    <location>
        <begin position="1564"/>
        <end position="1584"/>
    </location>
</feature>
<feature type="compositionally biased region" description="Basic and acidic residues" evidence="1">
    <location>
        <begin position="1705"/>
        <end position="1723"/>
    </location>
</feature>
<feature type="region of interest" description="Disordered" evidence="1">
    <location>
        <begin position="1"/>
        <end position="24"/>
    </location>
</feature>
<feature type="region of interest" description="Disordered" evidence="1">
    <location>
        <begin position="715"/>
        <end position="734"/>
    </location>
</feature>
<feature type="compositionally biased region" description="Basic and acidic residues" evidence="1">
    <location>
        <begin position="1355"/>
        <end position="1372"/>
    </location>
</feature>
<feature type="region of interest" description="Disordered" evidence="1">
    <location>
        <begin position="2191"/>
        <end position="2344"/>
    </location>
</feature>
<feature type="compositionally biased region" description="Basic and acidic residues" evidence="1">
    <location>
        <begin position="1685"/>
        <end position="1694"/>
    </location>
</feature>
<feature type="region of interest" description="Disordered" evidence="1">
    <location>
        <begin position="455"/>
        <end position="498"/>
    </location>
</feature>
<feature type="region of interest" description="Disordered" evidence="1">
    <location>
        <begin position="576"/>
        <end position="595"/>
    </location>
</feature>
<keyword evidence="3" id="KW-1185">Reference proteome</keyword>
<organism evidence="2 3">
    <name type="scientific">Patella caerulea</name>
    <name type="common">Rayed Mediterranean limpet</name>
    <dbReference type="NCBI Taxonomy" id="87958"/>
    <lineage>
        <taxon>Eukaryota</taxon>
        <taxon>Metazoa</taxon>
        <taxon>Spiralia</taxon>
        <taxon>Lophotrochozoa</taxon>
        <taxon>Mollusca</taxon>
        <taxon>Gastropoda</taxon>
        <taxon>Patellogastropoda</taxon>
        <taxon>Patelloidea</taxon>
        <taxon>Patellidae</taxon>
        <taxon>Patella</taxon>
    </lineage>
</organism>
<comment type="caution">
    <text evidence="2">The sequence shown here is derived from an EMBL/GenBank/DDBJ whole genome shotgun (WGS) entry which is preliminary data.</text>
</comment>
<feature type="compositionally biased region" description="Basic residues" evidence="1">
    <location>
        <begin position="1264"/>
        <end position="1274"/>
    </location>
</feature>
<feature type="compositionally biased region" description="Polar residues" evidence="1">
    <location>
        <begin position="760"/>
        <end position="774"/>
    </location>
</feature>
<feature type="region of interest" description="Disordered" evidence="1">
    <location>
        <begin position="1596"/>
        <end position="1752"/>
    </location>
</feature>
<feature type="region of interest" description="Disordered" evidence="1">
    <location>
        <begin position="2384"/>
        <end position="2405"/>
    </location>
</feature>
<feature type="compositionally biased region" description="Basic residues" evidence="1">
    <location>
        <begin position="1429"/>
        <end position="1440"/>
    </location>
</feature>
<feature type="compositionally biased region" description="Basic and acidic residues" evidence="1">
    <location>
        <begin position="2238"/>
        <end position="2247"/>
    </location>
</feature>
<feature type="compositionally biased region" description="Basic residues" evidence="1">
    <location>
        <begin position="1205"/>
        <end position="1215"/>
    </location>
</feature>
<feature type="compositionally biased region" description="Basic and acidic residues" evidence="1">
    <location>
        <begin position="1019"/>
        <end position="1035"/>
    </location>
</feature>
<evidence type="ECO:0000313" key="3">
    <source>
        <dbReference type="Proteomes" id="UP001347796"/>
    </source>
</evidence>
<reference evidence="2 3" key="1">
    <citation type="submission" date="2024-01" db="EMBL/GenBank/DDBJ databases">
        <title>The genome of the rayed Mediterranean limpet Patella caerulea (Linnaeus, 1758).</title>
        <authorList>
            <person name="Anh-Thu Weber A."/>
            <person name="Halstead-Nussloch G."/>
        </authorList>
    </citation>
    <scope>NUCLEOTIDE SEQUENCE [LARGE SCALE GENOMIC DNA]</scope>
    <source>
        <strain evidence="2">AATW-2023a</strain>
        <tissue evidence="2">Whole specimen</tissue>
    </source>
</reference>
<feature type="region of interest" description="Disordered" evidence="1">
    <location>
        <begin position="384"/>
        <end position="443"/>
    </location>
</feature>
<feature type="compositionally biased region" description="Acidic residues" evidence="1">
    <location>
        <begin position="1247"/>
        <end position="1259"/>
    </location>
</feature>
<dbReference type="Proteomes" id="UP001347796">
    <property type="component" value="Unassembled WGS sequence"/>
</dbReference>
<accession>A0AAN8PXA2</accession>
<feature type="compositionally biased region" description="Basic and acidic residues" evidence="1">
    <location>
        <begin position="1312"/>
        <end position="1324"/>
    </location>
</feature>
<feature type="compositionally biased region" description="Basic and acidic residues" evidence="1">
    <location>
        <begin position="1216"/>
        <end position="1230"/>
    </location>
</feature>
<proteinExistence type="predicted"/>
<feature type="compositionally biased region" description="Low complexity" evidence="1">
    <location>
        <begin position="1938"/>
        <end position="1950"/>
    </location>
</feature>
<feature type="compositionally biased region" description="Basic residues" evidence="1">
    <location>
        <begin position="2077"/>
        <end position="2087"/>
    </location>
</feature>
<feature type="compositionally biased region" description="Basic and acidic residues" evidence="1">
    <location>
        <begin position="2202"/>
        <end position="2211"/>
    </location>
</feature>
<feature type="compositionally biased region" description="Basic and acidic residues" evidence="1">
    <location>
        <begin position="1875"/>
        <end position="1899"/>
    </location>
</feature>
<feature type="region of interest" description="Disordered" evidence="1">
    <location>
        <begin position="1008"/>
        <end position="1498"/>
    </location>
</feature>
<feature type="compositionally biased region" description="Basic and acidic residues" evidence="1">
    <location>
        <begin position="1045"/>
        <end position="1057"/>
    </location>
</feature>
<feature type="compositionally biased region" description="Basic and acidic residues" evidence="1">
    <location>
        <begin position="334"/>
        <end position="345"/>
    </location>
</feature>
<feature type="compositionally biased region" description="Polar residues" evidence="1">
    <location>
        <begin position="718"/>
        <end position="734"/>
    </location>
</feature>
<sequence>MMTPDIKRLRNFDDDRGSTNSLTPGLKLLNGTPIIPGSALKGVRELQRTPPKFSTLSTPKATRSKDHLKPNPICRFVNNENQQPEDVNDGGDLWYVNIKTPAIQSPQSKNNFEPVDFSKVVDGIIPSGRALPRSPVRLSSANEIFDGCVPEDVPEMRDVVIEPGSKIPRTPLHCAGRPSAACDLVIHYSKNMVSGGDNKKEIIIKKVEKRDSRKRSLSSNSALIKGDNSHLELPTDEINIFKARTKLARTPLKRDSISTAMTVLQEPEEFRNSEFPESSISNSSGAAIEDCIVQDQTARHLSDITVRVELSNNVKDVSNIVPSNHIQTSPTAKSQEHDNRKETKKVAPKMCSNNYDDMADQISRNVTIASTSVSMAPTSVSMAPTSVSMAPAGRSMAPTHVTQNSDRLQQRAPSNLESSTDDSVTQNNNINSSPEKNGENVSVKLRPLSPAIKTLKPPINMIPKGKQLTRTPPSGKYPRQEGEGNSVAPSLSTVNEDLPEDPDTIFIAQLRNNDPKIKAAKKKTFLKSNKSKIVVLNKKLKKNISSSKVCEKEKIPEQSNLKADKEETSIPRAKAVKEETSIPRAKADKAETSIPRAKAEKKEISILEAKDQQALRLPIPKMKDRKLTYVINEAKDALKDSHLQPHVPALIINNKPENVNNNSRKLTFCVKPQMSEDSAHESDNSLLCLDELCDQSLNLCDSLFEEAMERKKSLSGHVKNSVSSSPNNLKVSPQLIHSPNTSDIFVGDIPVPKILLGETPSHNKNPNETFQIEQSDSESDEMFVDASEELPVDDIPMDTSTSFINRTFDVSSSNPNPANSTFDVETNVVDTVLNNATFEIEKSFEQEKPLNDTFDMDMSDEKDRKTILNSTYDENSKHGLPVPDIRVELDSPNNTLENTASTVIENITPNKTVDDNDDTSKSLNGIPESPVHPKEETSPIQEVSAETSDNQIIPVQQLNDQNINMAPQNFSSPNACPDPKQVLHKGSSSSETCIEADIIPKKRTYKKRNKKIPEISPESIKESEEIGKEPKLKKNEKLRKTRTKKVVDEDTQYEKPESALQEIEEEPTMKKNGKQKYTRAKEDVEEDAQYEQSESALDEVEEEPTLKKTEKKQKIQAKKVDLQPKESEIVNELEEIEKEPKSKKNQKKKKLRKKKDDIELQSENSESAFEEIEVEPTLNKKGKQKNTIEKKVIELEEMEKEPKSKKSQKHKKTKTKKDVDEDLQSEKLESTLEEIEEEPSLKKIFEESELTMELEEMDEEPKSKKNQKQKKTRTKKDVHEDLHYEESTLKEIEEEPSLMGNGKQKKSRKKKVVDEDLQSEKSESALDEIEEEPSDGPSLKKNGKQKKIRKKKVVHKDTSDVDEDIHSEKSELGLEEIEEDLGLKENGKQKLARNKKVIEDTPSSEPSPEDGNDEGDAANVKELSEEYSRRKRPQRNRRIPSYKETTSPSDEPRKISILPKTDKETSSSEETKDGIEPEELTRTSKKVQDGQANHEPVEEMNNHFTAENTSPETGHANNFYEKETVIDETKVDIEEKPVVTRRKPAPRSKLLSIRASFGFVKDTISDTQTSKTKKSTSVSEDVSDITDKMENIEIMSSEKETIPKESKSKKTKAKITDQSSDSNEISVPANRTRRLPARSKKFVGSYDEETVSAKTTISYEAKRKGIPTYISPASGAPPKTKKSMTKSDSKKSSPEGDTTNLPKEGTVEHKQIKDVQKYPKEDAIFSGPCTRPVRRSEGIPGYSSLDSDESVSKKITAEELTKNLEKIFICEKKINEEVLGDSDEADKDKEMSIKNTTELEYNDTVTQDHASDKIALSKNTYNNCTDASTDTDKPSGSKIDEENKIKNSSDTASKTMRRRSGIPMSSGIRTASKIIHKDAPEISEAVIEKTKPEHKEDPKINTGKAGGPKAASKLEAVRKSLGIPTIKPVSQNTTLKNSRTSFARTSSSSAMLKEEANKSSASSGKVPAASKAIKVRGVKQGKIAGKTIGASGEGSSAGSLKMSSTTDTAALPLKGTIKLRKGSTSASNPRMLPEEPVLPNVKESAPPKSRKTTVTKKDTVKNIQKAATGVTEETNVRRKRVPAKKGIRNTSIESPTINTAASNTAFGTEECKVDNPKPRKRQKKELKITKDVPDQIETNNENLRNLKLSESCLTPVSVEPKEIVSMDVEDKKDHPVISNRVPANIPDQVEYRIPESFNEDEPTIKSKSKPDKKAKRLSFIPVCRGSVSSSSTTTTKDQPPKKARDVQEAVDGMDKLQIASPVKKPTRKPRTKKADKTEVSSESGSAETTPDKEDIKPNKRGRKKKQLDTAELPEEQMVDCESVNVDKESVSESKATGKPSLPEQIEDLTQQIEQLNQTELSPKTDLKISRLEVKLLKLQERHKAMLEKKSGSRTLRSRVSKTSLL</sequence>
<feature type="compositionally biased region" description="Polar residues" evidence="1">
    <location>
        <begin position="1793"/>
        <end position="1808"/>
    </location>
</feature>
<feature type="compositionally biased region" description="Polar residues" evidence="1">
    <location>
        <begin position="1817"/>
        <end position="1828"/>
    </location>
</feature>
<feature type="compositionally biased region" description="Polar residues" evidence="1">
    <location>
        <begin position="52"/>
        <end position="61"/>
    </location>
</feature>
<feature type="compositionally biased region" description="Acidic residues" evidence="1">
    <location>
        <begin position="1407"/>
        <end position="1416"/>
    </location>
</feature>
<feature type="region of interest" description="Disordered" evidence="1">
    <location>
        <begin position="1779"/>
        <end position="1910"/>
    </location>
</feature>